<protein>
    <submittedName>
        <fullName evidence="1">(rape) hypothetical protein</fullName>
    </submittedName>
</protein>
<organism evidence="1">
    <name type="scientific">Brassica napus</name>
    <name type="common">Rape</name>
    <dbReference type="NCBI Taxonomy" id="3708"/>
    <lineage>
        <taxon>Eukaryota</taxon>
        <taxon>Viridiplantae</taxon>
        <taxon>Streptophyta</taxon>
        <taxon>Embryophyta</taxon>
        <taxon>Tracheophyta</taxon>
        <taxon>Spermatophyta</taxon>
        <taxon>Magnoliopsida</taxon>
        <taxon>eudicotyledons</taxon>
        <taxon>Gunneridae</taxon>
        <taxon>Pentapetalae</taxon>
        <taxon>rosids</taxon>
        <taxon>malvids</taxon>
        <taxon>Brassicales</taxon>
        <taxon>Brassicaceae</taxon>
        <taxon>Brassiceae</taxon>
        <taxon>Brassica</taxon>
    </lineage>
</organism>
<gene>
    <name evidence="1" type="ORF">DARMORV10_A05P33510.1</name>
</gene>
<sequence length="45" mass="4814">MYYLSISACYVLLQACVVNSSLLLILAPHGATSVCSLDDSKSFCI</sequence>
<accession>A0A816TQP5</accession>
<dbReference type="Proteomes" id="UP001295469">
    <property type="component" value="Chromosome A05"/>
</dbReference>
<reference evidence="1" key="1">
    <citation type="submission" date="2021-01" db="EMBL/GenBank/DDBJ databases">
        <authorList>
            <consortium name="Genoscope - CEA"/>
            <person name="William W."/>
        </authorList>
    </citation>
    <scope>NUCLEOTIDE SEQUENCE</scope>
</reference>
<evidence type="ECO:0000313" key="1">
    <source>
        <dbReference type="EMBL" id="CAF2101150.1"/>
    </source>
</evidence>
<name>A0A816TQP5_BRANA</name>
<proteinExistence type="predicted"/>
<dbReference type="EMBL" id="HG994359">
    <property type="protein sequence ID" value="CAF2101150.1"/>
    <property type="molecule type" value="Genomic_DNA"/>
</dbReference>
<dbReference type="AlphaFoldDB" id="A0A816TQP5"/>